<proteinExistence type="predicted"/>
<evidence type="ECO:0000313" key="3">
    <source>
        <dbReference type="EMBL" id="GLY84543.1"/>
    </source>
</evidence>
<evidence type="ECO:0000313" key="4">
    <source>
        <dbReference type="Proteomes" id="UP001165074"/>
    </source>
</evidence>
<reference evidence="3" key="1">
    <citation type="submission" date="2023-03" db="EMBL/GenBank/DDBJ databases">
        <title>Actinoallomurus iriomotensis NBRC 103684.</title>
        <authorList>
            <person name="Ichikawa N."/>
            <person name="Sato H."/>
            <person name="Tonouchi N."/>
        </authorList>
    </citation>
    <scope>NUCLEOTIDE SEQUENCE</scope>
    <source>
        <strain evidence="3">NBRC 103684</strain>
    </source>
</reference>
<dbReference type="Proteomes" id="UP001165074">
    <property type="component" value="Unassembled WGS sequence"/>
</dbReference>
<dbReference type="InterPro" id="IPR012551">
    <property type="entry name" value="DUF1707_SHOCT-like"/>
</dbReference>
<feature type="domain" description="DUF1707" evidence="2">
    <location>
        <begin position="12"/>
        <end position="64"/>
    </location>
</feature>
<dbReference type="PANTHER" id="PTHR40763:SF4">
    <property type="entry name" value="DUF1707 DOMAIN-CONTAINING PROTEIN"/>
    <property type="match status" value="1"/>
</dbReference>
<dbReference type="AlphaFoldDB" id="A0A9W6RZK5"/>
<keyword evidence="4" id="KW-1185">Reference proteome</keyword>
<accession>A0A9W6RZK5</accession>
<dbReference type="PANTHER" id="PTHR40763">
    <property type="entry name" value="MEMBRANE PROTEIN-RELATED"/>
    <property type="match status" value="1"/>
</dbReference>
<feature type="region of interest" description="Disordered" evidence="1">
    <location>
        <begin position="1"/>
        <end position="20"/>
    </location>
</feature>
<dbReference type="Pfam" id="PF08044">
    <property type="entry name" value="DUF1707"/>
    <property type="match status" value="1"/>
</dbReference>
<name>A0A9W6RZK5_9ACTN</name>
<protein>
    <recommendedName>
        <fullName evidence="2">DUF1707 domain-containing protein</fullName>
    </recommendedName>
</protein>
<dbReference type="EMBL" id="BSTK01000003">
    <property type="protein sequence ID" value="GLY84543.1"/>
    <property type="molecule type" value="Genomic_DNA"/>
</dbReference>
<comment type="caution">
    <text evidence="3">The sequence shown here is derived from an EMBL/GenBank/DDBJ whole genome shotgun (WGS) entry which is preliminary data.</text>
</comment>
<evidence type="ECO:0000256" key="1">
    <source>
        <dbReference type="SAM" id="MobiDB-lite"/>
    </source>
</evidence>
<gene>
    <name evidence="3" type="ORF">Airi02_024720</name>
</gene>
<sequence>MEPYREASSPNMRASDQERDATVQRLQVAFAEGRLADVEFDERMRAALAARTHGDLDVLLTDLPAATAPSVPAVSSPAATVPGRMPKPGRHAVAYKNSVRYAGRWRVPGTFRALIYKGSGVIDLRAAELTEPVTVIHAIAYKSDIEIVVPPGIRVEVNGFGVTRDEDWTGDLPADAPIVHVRAVAYKGLVETRTMPRR</sequence>
<evidence type="ECO:0000259" key="2">
    <source>
        <dbReference type="Pfam" id="PF08044"/>
    </source>
</evidence>
<organism evidence="3 4">
    <name type="scientific">Actinoallomurus iriomotensis</name>
    <dbReference type="NCBI Taxonomy" id="478107"/>
    <lineage>
        <taxon>Bacteria</taxon>
        <taxon>Bacillati</taxon>
        <taxon>Actinomycetota</taxon>
        <taxon>Actinomycetes</taxon>
        <taxon>Streptosporangiales</taxon>
        <taxon>Thermomonosporaceae</taxon>
        <taxon>Actinoallomurus</taxon>
    </lineage>
</organism>